<evidence type="ECO:0000313" key="1">
    <source>
        <dbReference type="EMBL" id="AEM23289.1"/>
    </source>
</evidence>
<dbReference type="PATRIC" id="fig|1045858.4.peg.2696"/>
<proteinExistence type="predicted"/>
<dbReference type="AlphaFoldDB" id="G0EQ31"/>
<dbReference type="Proteomes" id="UP000008522">
    <property type="component" value="Chromosome"/>
</dbReference>
<protein>
    <submittedName>
        <fullName evidence="1">5-methylcytosine restriction system component-like protein</fullName>
    </submittedName>
</protein>
<dbReference type="GeneID" id="44971180"/>
<dbReference type="KEGG" id="bip:Bint_2695"/>
<dbReference type="RefSeq" id="WP_014489078.1">
    <property type="nucleotide sequence ID" value="NC_017243.1"/>
</dbReference>
<dbReference type="HOGENOM" id="CLU_037403_0_0_12"/>
<dbReference type="eggNOG" id="COG4268">
    <property type="taxonomic scope" value="Bacteria"/>
</dbReference>
<dbReference type="PANTHER" id="PTHR38733:SF1">
    <property type="entry name" value="TYPE IV METHYL-DIRECTED RESTRICTION ENZYME ECOKMCRBC"/>
    <property type="match status" value="1"/>
</dbReference>
<sequence>MIKLKDNTKHEKLINIKENISEEDIISIKEIASKTLSDVKDNIIIFPNSIKESKDLEEDSRIFDIINDSLLTNNIMGFISYNNTQIKISSRFAVNDNEDYFLHYMLMKVLSINIVNLEHSKDYDDSFDFLIYMFISFFKRALRQGLFKQYKLIKHNDANVKGTIDINRYIKNNIPFNGKISYNTREYSYDNNITQLIRHTIEYINNKNRYLLSYDSEIKNYVQQVFYSTSSYERNKRESIINKNLKKLSHPYYYEYEPLRKICIQILRHEKLKYGSNDNTVYGLLFDGAWLFEEYLNTFLSKENFIHAENRNSKNGIKLLDNAWRVYPDFYKLENDNNIVLDAKYKRLNYYDNESIDRNDKHQIVSYAYTLNAKKAGFIYPLEEVNCTDANKIIKIGVLNNAYNGYADCGIYKYALKIPSTKSNGEDFQNIKEFAEVMRNIENELIKVLNKF</sequence>
<keyword evidence="2" id="KW-1185">Reference proteome</keyword>
<dbReference type="Pfam" id="PF10117">
    <property type="entry name" value="McrBC"/>
    <property type="match status" value="1"/>
</dbReference>
<organism evidence="1 2">
    <name type="scientific">Brachyspira intermedia (strain ATCC 51140 / PWS/A)</name>
    <name type="common">Serpulina intermedia</name>
    <dbReference type="NCBI Taxonomy" id="1045858"/>
    <lineage>
        <taxon>Bacteria</taxon>
        <taxon>Pseudomonadati</taxon>
        <taxon>Spirochaetota</taxon>
        <taxon>Spirochaetia</taxon>
        <taxon>Brachyspirales</taxon>
        <taxon>Brachyspiraceae</taxon>
        <taxon>Brachyspira</taxon>
    </lineage>
</organism>
<accession>G0EQ31</accession>
<dbReference type="PANTHER" id="PTHR38733">
    <property type="entry name" value="PROTEIN MCRC"/>
    <property type="match status" value="1"/>
</dbReference>
<name>G0EQ31_BRAIP</name>
<evidence type="ECO:0000313" key="2">
    <source>
        <dbReference type="Proteomes" id="UP000008522"/>
    </source>
</evidence>
<dbReference type="REBASE" id="39182">
    <property type="entry name" value="BinAMcrBCP"/>
</dbReference>
<dbReference type="EMBL" id="CP002874">
    <property type="protein sequence ID" value="AEM23289.1"/>
    <property type="molecule type" value="Genomic_DNA"/>
</dbReference>
<reference evidence="1 2" key="1">
    <citation type="journal article" date="2011" name="BMC Genomics">
        <title>Complete genome sequence of Brachyspira intermedia reveals unique genomic features in Brachyspira species and phage-mediated horizontal gene transfer.</title>
        <authorList>
            <person name="Hafstrom T."/>
            <person name="Jansson D.S."/>
            <person name="Segerman B."/>
        </authorList>
    </citation>
    <scope>NUCLEOTIDE SEQUENCE [LARGE SCALE GENOMIC DNA]</scope>
    <source>
        <strain evidence="2">ATCC 51140 / PWS/A</strain>
    </source>
</reference>
<gene>
    <name evidence="1" type="ordered locus">Bint_2695</name>
</gene>
<dbReference type="InterPro" id="IPR019292">
    <property type="entry name" value="McrC"/>
</dbReference>